<comment type="caution">
    <text evidence="1">The sequence shown here is derived from an EMBL/GenBank/DDBJ whole genome shotgun (WGS) entry which is preliminary data.</text>
</comment>
<gene>
    <name evidence="1" type="ORF">ACCO45_010362</name>
</gene>
<evidence type="ECO:0000313" key="2">
    <source>
        <dbReference type="Proteomes" id="UP001638806"/>
    </source>
</evidence>
<keyword evidence="2" id="KW-1185">Reference proteome</keyword>
<organism evidence="1 2">
    <name type="scientific">Purpureocillium lilacinum</name>
    <name type="common">Paecilomyces lilacinus</name>
    <dbReference type="NCBI Taxonomy" id="33203"/>
    <lineage>
        <taxon>Eukaryota</taxon>
        <taxon>Fungi</taxon>
        <taxon>Dikarya</taxon>
        <taxon>Ascomycota</taxon>
        <taxon>Pezizomycotina</taxon>
        <taxon>Sordariomycetes</taxon>
        <taxon>Hypocreomycetidae</taxon>
        <taxon>Hypocreales</taxon>
        <taxon>Ophiocordycipitaceae</taxon>
        <taxon>Purpureocillium</taxon>
    </lineage>
</organism>
<accession>A0ACC4DES1</accession>
<reference evidence="1" key="1">
    <citation type="submission" date="2024-12" db="EMBL/GenBank/DDBJ databases">
        <title>Comparative genomics and development of molecular markers within Purpureocillium lilacinum and among Purpureocillium species.</title>
        <authorList>
            <person name="Yeh Z.-Y."/>
            <person name="Ni N.-T."/>
            <person name="Lo P.-H."/>
            <person name="Mushyakhwo K."/>
            <person name="Lin C.-F."/>
            <person name="Nai Y.-S."/>
        </authorList>
    </citation>
    <scope>NUCLEOTIDE SEQUENCE</scope>
    <source>
        <strain evidence="1">NCHU-NPUST-175</strain>
    </source>
</reference>
<protein>
    <submittedName>
        <fullName evidence="1">Uncharacterized protein</fullName>
    </submittedName>
</protein>
<dbReference type="EMBL" id="JBGNUJ010000010">
    <property type="protein sequence ID" value="KAL3954799.1"/>
    <property type="molecule type" value="Genomic_DNA"/>
</dbReference>
<sequence>MSFSDSFQPGQQHPSGAQSSSAGLSINLSSNNPFRNRAASPSSIEAAFASPASPRSETKSLSAEDIFDSLTLDDKTAAPAAPAATPQAQRRPRRNSESSVINSLTAEEMKMIEAKRLRDKQRREREGRSSGREGREGQDSREAKEGRDGKDGKETREGKDRTRSGRPSRRLDIIDQLDATSIYGTGLFHHDGPFDALNPHRNRKSSRRAPMHAFPKDSLNNSLGGAGPLNANPDHAVFMGNATDEAFRDYAGGAKNKNGYNYPSPASRETAIFDPIARGSVVHGDESVGLGTSTFLEGTPAARAAIARRQAEQAQESFEVGIQRKKSLAQRIRHINRGPRDITPSGRLTNPDGAYGKRSPDGMATGTSVGSDNNPFFAEFSKGEETLSVKPRDGTLSPTSPPPPVPRRGSSGGPLERRATTDATMSEEAPRSSRLASWAG</sequence>
<proteinExistence type="predicted"/>
<name>A0ACC4DES1_PURLI</name>
<dbReference type="Proteomes" id="UP001638806">
    <property type="component" value="Unassembled WGS sequence"/>
</dbReference>
<evidence type="ECO:0000313" key="1">
    <source>
        <dbReference type="EMBL" id="KAL3954799.1"/>
    </source>
</evidence>